<evidence type="ECO:0000313" key="2">
    <source>
        <dbReference type="EMBL" id="KAF5216770.1"/>
    </source>
</evidence>
<evidence type="ECO:0000313" key="3">
    <source>
        <dbReference type="Proteomes" id="UP000583944"/>
    </source>
</evidence>
<accession>A0A7J6XRY2</accession>
<gene>
    <name evidence="2" type="ORF">ECC02_010440</name>
</gene>
<evidence type="ECO:0000256" key="1">
    <source>
        <dbReference type="SAM" id="Phobius"/>
    </source>
</evidence>
<protein>
    <submittedName>
        <fullName evidence="2">Uncharacterized protein</fullName>
    </submittedName>
</protein>
<dbReference type="Proteomes" id="UP000583944">
    <property type="component" value="Unassembled WGS sequence"/>
</dbReference>
<keyword evidence="1" id="KW-0472">Membrane</keyword>
<sequence length="248" mass="28617">MRKQQHHSSLQMAVTMLRVRWMEIMTMINGLTAKKHTTTPKMIIPTLLPNSVRLHSRHQKQSLSSKQMIRRLATVTASKPPPTPPPLLCFFFLLRVRLLLRWWPRESEGERAVHRPHTHSSFTHSLCVSPCMDSRPHLTPRSTHIMCPLYICMHTHAGPLVLSFARHAPLPSCLAAWAEHRNSFKILFACLLLNILLFFSSFISLFFFFLSLTPPFLLFFFAIGGNHYGRSFLFYSSLFLSFLAALFL</sequence>
<keyword evidence="1" id="KW-0812">Transmembrane</keyword>
<dbReference type="EMBL" id="JABDHM010000177">
    <property type="protein sequence ID" value="KAF5216770.1"/>
    <property type="molecule type" value="Genomic_DNA"/>
</dbReference>
<dbReference type="VEuPathDB" id="TriTrypDB:ECC02_010440"/>
<comment type="caution">
    <text evidence="2">The sequence shown here is derived from an EMBL/GenBank/DDBJ whole genome shotgun (WGS) entry which is preliminary data.</text>
</comment>
<feature type="transmembrane region" description="Helical" evidence="1">
    <location>
        <begin position="186"/>
        <end position="208"/>
    </location>
</feature>
<reference evidence="2 3" key="1">
    <citation type="journal article" date="2019" name="Genome Biol. Evol.">
        <title>Nanopore Sequencing Significantly Improves Genome Assembly of the Protozoan Parasite Trypanosoma cruzi.</title>
        <authorList>
            <person name="Diaz-Viraque F."/>
            <person name="Pita S."/>
            <person name="Greif G."/>
            <person name="de Souza R.C.M."/>
            <person name="Iraola G."/>
            <person name="Robello C."/>
        </authorList>
    </citation>
    <scope>NUCLEOTIDE SEQUENCE [LARGE SCALE GENOMIC DNA]</scope>
    <source>
        <strain evidence="2 3">Berenice</strain>
    </source>
</reference>
<organism evidence="2 3">
    <name type="scientific">Trypanosoma cruzi</name>
    <dbReference type="NCBI Taxonomy" id="5693"/>
    <lineage>
        <taxon>Eukaryota</taxon>
        <taxon>Discoba</taxon>
        <taxon>Euglenozoa</taxon>
        <taxon>Kinetoplastea</taxon>
        <taxon>Metakinetoplastina</taxon>
        <taxon>Trypanosomatida</taxon>
        <taxon>Trypanosomatidae</taxon>
        <taxon>Trypanosoma</taxon>
        <taxon>Schizotrypanum</taxon>
    </lineage>
</organism>
<proteinExistence type="predicted"/>
<feature type="transmembrane region" description="Helical" evidence="1">
    <location>
        <begin position="228"/>
        <end position="247"/>
    </location>
</feature>
<dbReference type="AlphaFoldDB" id="A0A7J6XRY2"/>
<keyword evidence="1" id="KW-1133">Transmembrane helix</keyword>
<name>A0A7J6XRY2_TRYCR</name>